<feature type="region of interest" description="Disordered" evidence="7">
    <location>
        <begin position="284"/>
        <end position="340"/>
    </location>
</feature>
<accession>A0ABR4AF99</accession>
<evidence type="ECO:0000313" key="8">
    <source>
        <dbReference type="EMBL" id="KAL2044502.1"/>
    </source>
</evidence>
<dbReference type="InterPro" id="IPR039119">
    <property type="entry name" value="ABT1/Esf2"/>
</dbReference>
<gene>
    <name evidence="8" type="ORF">N7G274_003207</name>
</gene>
<sequence length="340" mass="38692">MPVRKRNDYLDTAESDDDASQHTDTEAANSKIAALAQRSFKRQKLTSASDSDDESDFESGRDIVTNSSQAIVTTKVSSVVPTTTTTVSGTTTIPAQSSSRGKKFDTIKAKTKTSKPGVIYLSRVPPFMRPSTVRSHLSLHGEITKLFLTPEPPSHYLSRRRAGGNKKHSYIDGWVEFKRKKDAKMCVDAINGNIVGGKKGGWYRDDVWNAKYLRGFGWGDLMGSVQTEEREREERIRVGVGREGRERREFIRNLERSKVEETRRSKREKKKEWERVDERVDLERVSGGKAKVEEKAGDRSGVDSKRMGFERRFRQNEVRGKTDKRSEQPDEVKRVLSKIF</sequence>
<dbReference type="Gene3D" id="3.30.70.330">
    <property type="match status" value="1"/>
</dbReference>
<reference evidence="8 9" key="1">
    <citation type="submission" date="2024-09" db="EMBL/GenBank/DDBJ databases">
        <title>Rethinking Asexuality: The Enigmatic Case of Functional Sexual Genes in Lepraria (Stereocaulaceae).</title>
        <authorList>
            <person name="Doellman M."/>
            <person name="Sun Y."/>
            <person name="Barcenas-Pena A."/>
            <person name="Lumbsch H.T."/>
            <person name="Grewe F."/>
        </authorList>
    </citation>
    <scope>NUCLEOTIDE SEQUENCE [LARGE SCALE GENOMIC DNA]</scope>
    <source>
        <strain evidence="8 9">Mercado 3170</strain>
    </source>
</reference>
<keyword evidence="4" id="KW-0539">Nucleus</keyword>
<dbReference type="InterPro" id="IPR035979">
    <property type="entry name" value="RBD_domain_sf"/>
</dbReference>
<comment type="caution">
    <text evidence="8">The sequence shown here is derived from an EMBL/GenBank/DDBJ whole genome shotgun (WGS) entry which is preliminary data.</text>
</comment>
<dbReference type="SUPFAM" id="SSF54928">
    <property type="entry name" value="RNA-binding domain, RBD"/>
    <property type="match status" value="1"/>
</dbReference>
<dbReference type="CDD" id="cd12263">
    <property type="entry name" value="RRM_ABT1_like"/>
    <property type="match status" value="1"/>
</dbReference>
<dbReference type="PANTHER" id="PTHR12311">
    <property type="entry name" value="ACTIVATOR OF BASAL TRANSCRIPTION 1"/>
    <property type="match status" value="1"/>
</dbReference>
<evidence type="ECO:0000256" key="6">
    <source>
        <dbReference type="ARBA" id="ARBA00032634"/>
    </source>
</evidence>
<evidence type="ECO:0000256" key="1">
    <source>
        <dbReference type="ARBA" id="ARBA00004604"/>
    </source>
</evidence>
<feature type="region of interest" description="Disordered" evidence="7">
    <location>
        <begin position="1"/>
        <end position="62"/>
    </location>
</feature>
<comment type="subcellular location">
    <subcellularLocation>
        <location evidence="1">Nucleus</location>
        <location evidence="1">Nucleolus</location>
    </subcellularLocation>
</comment>
<protein>
    <recommendedName>
        <fullName evidence="6">18S rRNA factor 2</fullName>
    </recommendedName>
</protein>
<feature type="compositionally biased region" description="Basic and acidic residues" evidence="7">
    <location>
        <begin position="284"/>
        <end position="334"/>
    </location>
</feature>
<keyword evidence="3" id="KW-0694">RNA-binding</keyword>
<comment type="function">
    <text evidence="5">Involved in the small subunit (SSU) processome assembly and function, and in the 18S rRNA synthesis. Required for the early cleavages at sites A0, A1 and A2.</text>
</comment>
<comment type="similarity">
    <text evidence="2">Belongs to the ESF2/ABP1 family.</text>
</comment>
<dbReference type="InterPro" id="IPR012677">
    <property type="entry name" value="Nucleotide-bd_a/b_plait_sf"/>
</dbReference>
<dbReference type="PANTHER" id="PTHR12311:SF7">
    <property type="entry name" value="ACTIVATOR OF BASAL TRANSCRIPTION 1"/>
    <property type="match status" value="1"/>
</dbReference>
<dbReference type="Proteomes" id="UP001590950">
    <property type="component" value="Unassembled WGS sequence"/>
</dbReference>
<proteinExistence type="inferred from homology"/>
<evidence type="ECO:0000313" key="9">
    <source>
        <dbReference type="Proteomes" id="UP001590950"/>
    </source>
</evidence>
<keyword evidence="9" id="KW-1185">Reference proteome</keyword>
<organism evidence="8 9">
    <name type="scientific">Stereocaulon virgatum</name>
    <dbReference type="NCBI Taxonomy" id="373712"/>
    <lineage>
        <taxon>Eukaryota</taxon>
        <taxon>Fungi</taxon>
        <taxon>Dikarya</taxon>
        <taxon>Ascomycota</taxon>
        <taxon>Pezizomycotina</taxon>
        <taxon>Lecanoromycetes</taxon>
        <taxon>OSLEUM clade</taxon>
        <taxon>Lecanoromycetidae</taxon>
        <taxon>Lecanorales</taxon>
        <taxon>Lecanorineae</taxon>
        <taxon>Stereocaulaceae</taxon>
        <taxon>Stereocaulon</taxon>
    </lineage>
</organism>
<name>A0ABR4AF99_9LECA</name>
<dbReference type="InterPro" id="IPR034353">
    <property type="entry name" value="ABT1/ESF2_RRM"/>
</dbReference>
<evidence type="ECO:0000256" key="4">
    <source>
        <dbReference type="ARBA" id="ARBA00023242"/>
    </source>
</evidence>
<evidence type="ECO:0000256" key="3">
    <source>
        <dbReference type="ARBA" id="ARBA00022884"/>
    </source>
</evidence>
<evidence type="ECO:0000256" key="2">
    <source>
        <dbReference type="ARBA" id="ARBA00005819"/>
    </source>
</evidence>
<evidence type="ECO:0000256" key="5">
    <source>
        <dbReference type="ARBA" id="ARBA00025024"/>
    </source>
</evidence>
<evidence type="ECO:0000256" key="7">
    <source>
        <dbReference type="SAM" id="MobiDB-lite"/>
    </source>
</evidence>
<dbReference type="EMBL" id="JBEFKJ010000009">
    <property type="protein sequence ID" value="KAL2044502.1"/>
    <property type="molecule type" value="Genomic_DNA"/>
</dbReference>